<gene>
    <name evidence="3" type="ORF">GFC01_10925</name>
</gene>
<accession>A0A6N7IRL1</accession>
<evidence type="ECO:0000313" key="4">
    <source>
        <dbReference type="Proteomes" id="UP000441717"/>
    </source>
</evidence>
<dbReference type="EMBL" id="WHYR01000028">
    <property type="protein sequence ID" value="MQL52765.1"/>
    <property type="molecule type" value="Genomic_DNA"/>
</dbReference>
<comment type="caution">
    <text evidence="3">The sequence shown here is derived from an EMBL/GenBank/DDBJ whole genome shotgun (WGS) entry which is preliminary data.</text>
</comment>
<dbReference type="AlphaFoldDB" id="A0A6N7IRL1"/>
<keyword evidence="1" id="KW-0175">Coiled coil</keyword>
<evidence type="ECO:0000256" key="2">
    <source>
        <dbReference type="SAM" id="MobiDB-lite"/>
    </source>
</evidence>
<name>A0A6N7IRL1_9FIRM</name>
<organism evidence="3 4">
    <name type="scientific">Desulfofundulus thermobenzoicus</name>
    <dbReference type="NCBI Taxonomy" id="29376"/>
    <lineage>
        <taxon>Bacteria</taxon>
        <taxon>Bacillati</taxon>
        <taxon>Bacillota</taxon>
        <taxon>Clostridia</taxon>
        <taxon>Eubacteriales</taxon>
        <taxon>Peptococcaceae</taxon>
        <taxon>Desulfofundulus</taxon>
    </lineage>
</organism>
<keyword evidence="4" id="KW-1185">Reference proteome</keyword>
<feature type="region of interest" description="Disordered" evidence="2">
    <location>
        <begin position="61"/>
        <end position="81"/>
    </location>
</feature>
<proteinExistence type="predicted"/>
<protein>
    <submittedName>
        <fullName evidence="3">Uncharacterized protein</fullName>
    </submittedName>
</protein>
<dbReference type="OrthoDB" id="1726628at2"/>
<evidence type="ECO:0000313" key="3">
    <source>
        <dbReference type="EMBL" id="MQL52765.1"/>
    </source>
</evidence>
<dbReference type="RefSeq" id="WP_152947196.1">
    <property type="nucleotide sequence ID" value="NZ_WHYR01000028.1"/>
</dbReference>
<dbReference type="Proteomes" id="UP000441717">
    <property type="component" value="Unassembled WGS sequence"/>
</dbReference>
<feature type="compositionally biased region" description="Basic and acidic residues" evidence="2">
    <location>
        <begin position="69"/>
        <end position="79"/>
    </location>
</feature>
<evidence type="ECO:0000256" key="1">
    <source>
        <dbReference type="SAM" id="Coils"/>
    </source>
</evidence>
<sequence length="87" mass="9885">MANKTLRRLELRLPVNHPVWLYPPGQRAARIREWIDLALRLEERLARIEEKLDALAAGGITAPAPAPVESEKQKSKPRIDPAIFLKL</sequence>
<reference evidence="3 4" key="1">
    <citation type="submission" date="2019-10" db="EMBL/GenBank/DDBJ databases">
        <title>Comparative genomics of sulfur disproportionating microorganisms.</title>
        <authorList>
            <person name="Ward L.M."/>
            <person name="Bertran E."/>
            <person name="Johnston D."/>
        </authorList>
    </citation>
    <scope>NUCLEOTIDE SEQUENCE [LARGE SCALE GENOMIC DNA]</scope>
    <source>
        <strain evidence="3 4">DSM 14055</strain>
    </source>
</reference>
<feature type="coiled-coil region" evidence="1">
    <location>
        <begin position="31"/>
        <end position="58"/>
    </location>
</feature>